<evidence type="ECO:0008006" key="5">
    <source>
        <dbReference type="Google" id="ProtNLM"/>
    </source>
</evidence>
<sequence>MVLGAELHAEQQLMAELQETVLSRQLQLEALQAQQSWRGIAQQDEQLEWRRKLQELQQRKWQAKEAREAAEQSHEEVRQIVQQDSLSKDLEELQIQTSQLRTHLSEQQTLALEQQTLLEESDSEPLLEELTRLQRQKSAFLEELDALRLGASSEPRARSPSRERGAERRPDGRSERWRQQRMFQQLSQGRERREALRQQLQTQKKEEERLRHQLQDLEQRLQLSRDDAERKRHFVAQLQRSLEAQAEHTAEHADAVPRSRELETELQRAREVLGRKEAALHEWRAEMSEVRSRKEMWNQKGRA</sequence>
<feature type="region of interest" description="Disordered" evidence="2">
    <location>
        <begin position="151"/>
        <end position="209"/>
    </location>
</feature>
<gene>
    <name evidence="3" type="ORF">CCMP2556_LOCUS28156</name>
</gene>
<feature type="compositionally biased region" description="Basic and acidic residues" evidence="2">
    <location>
        <begin position="155"/>
        <end position="178"/>
    </location>
</feature>
<name>A0ABP0MZI0_9DINO</name>
<accession>A0ABP0MZI0</accession>
<reference evidence="3 4" key="1">
    <citation type="submission" date="2024-02" db="EMBL/GenBank/DDBJ databases">
        <authorList>
            <person name="Chen Y."/>
            <person name="Shah S."/>
            <person name="Dougan E. K."/>
            <person name="Thang M."/>
            <person name="Chan C."/>
        </authorList>
    </citation>
    <scope>NUCLEOTIDE SEQUENCE [LARGE SCALE GENOMIC DNA]</scope>
</reference>
<evidence type="ECO:0000313" key="4">
    <source>
        <dbReference type="Proteomes" id="UP001642484"/>
    </source>
</evidence>
<feature type="coiled-coil region" evidence="1">
    <location>
        <begin position="14"/>
        <end position="83"/>
    </location>
</feature>
<keyword evidence="1" id="KW-0175">Coiled coil</keyword>
<keyword evidence="4" id="KW-1185">Reference proteome</keyword>
<protein>
    <recommendedName>
        <fullName evidence="5">Centrosomal protein of 162 kDa</fullName>
    </recommendedName>
</protein>
<dbReference type="EMBL" id="CAXAMN010021013">
    <property type="protein sequence ID" value="CAK9056950.1"/>
    <property type="molecule type" value="Genomic_DNA"/>
</dbReference>
<feature type="coiled-coil region" evidence="1">
    <location>
        <begin position="259"/>
        <end position="300"/>
    </location>
</feature>
<dbReference type="Proteomes" id="UP001642484">
    <property type="component" value="Unassembled WGS sequence"/>
</dbReference>
<evidence type="ECO:0000313" key="3">
    <source>
        <dbReference type="EMBL" id="CAK9056950.1"/>
    </source>
</evidence>
<proteinExistence type="predicted"/>
<evidence type="ECO:0000256" key="2">
    <source>
        <dbReference type="SAM" id="MobiDB-lite"/>
    </source>
</evidence>
<comment type="caution">
    <text evidence="3">The sequence shown here is derived from an EMBL/GenBank/DDBJ whole genome shotgun (WGS) entry which is preliminary data.</text>
</comment>
<organism evidence="3 4">
    <name type="scientific">Durusdinium trenchii</name>
    <dbReference type="NCBI Taxonomy" id="1381693"/>
    <lineage>
        <taxon>Eukaryota</taxon>
        <taxon>Sar</taxon>
        <taxon>Alveolata</taxon>
        <taxon>Dinophyceae</taxon>
        <taxon>Suessiales</taxon>
        <taxon>Symbiodiniaceae</taxon>
        <taxon>Durusdinium</taxon>
    </lineage>
</organism>
<evidence type="ECO:0000256" key="1">
    <source>
        <dbReference type="SAM" id="Coils"/>
    </source>
</evidence>